<dbReference type="AlphaFoldDB" id="A0A9N7MNP5"/>
<name>A0A9N7MNP5_STRHE</name>
<keyword evidence="3" id="KW-1185">Reference proteome</keyword>
<gene>
    <name evidence="2" type="ORF">SHERM_12036</name>
</gene>
<evidence type="ECO:0000313" key="3">
    <source>
        <dbReference type="Proteomes" id="UP001153555"/>
    </source>
</evidence>
<feature type="non-terminal residue" evidence="2">
    <location>
        <position position="267"/>
    </location>
</feature>
<evidence type="ECO:0000313" key="2">
    <source>
        <dbReference type="EMBL" id="CAA0810431.1"/>
    </source>
</evidence>
<proteinExistence type="predicted"/>
<protein>
    <submittedName>
        <fullName evidence="2">Uncharacterized protein</fullName>
    </submittedName>
</protein>
<dbReference type="EMBL" id="CACSLK010006106">
    <property type="protein sequence ID" value="CAA0810431.1"/>
    <property type="molecule type" value="Genomic_DNA"/>
</dbReference>
<dbReference type="Proteomes" id="UP001153555">
    <property type="component" value="Unassembled WGS sequence"/>
</dbReference>
<feature type="compositionally biased region" description="Pro residues" evidence="1">
    <location>
        <begin position="204"/>
        <end position="213"/>
    </location>
</feature>
<reference evidence="2" key="1">
    <citation type="submission" date="2019-12" db="EMBL/GenBank/DDBJ databases">
        <authorList>
            <person name="Scholes J."/>
        </authorList>
    </citation>
    <scope>NUCLEOTIDE SEQUENCE</scope>
</reference>
<feature type="compositionally biased region" description="Low complexity" evidence="1">
    <location>
        <begin position="193"/>
        <end position="203"/>
    </location>
</feature>
<feature type="region of interest" description="Disordered" evidence="1">
    <location>
        <begin position="185"/>
        <end position="236"/>
    </location>
</feature>
<accession>A0A9N7MNP5</accession>
<comment type="caution">
    <text evidence="2">The sequence shown here is derived from an EMBL/GenBank/DDBJ whole genome shotgun (WGS) entry which is preliminary data.</text>
</comment>
<feature type="non-terminal residue" evidence="2">
    <location>
        <position position="1"/>
    </location>
</feature>
<organism evidence="2 3">
    <name type="scientific">Striga hermonthica</name>
    <name type="common">Purple witchweed</name>
    <name type="synonym">Buchnera hermonthica</name>
    <dbReference type="NCBI Taxonomy" id="68872"/>
    <lineage>
        <taxon>Eukaryota</taxon>
        <taxon>Viridiplantae</taxon>
        <taxon>Streptophyta</taxon>
        <taxon>Embryophyta</taxon>
        <taxon>Tracheophyta</taxon>
        <taxon>Spermatophyta</taxon>
        <taxon>Magnoliopsida</taxon>
        <taxon>eudicotyledons</taxon>
        <taxon>Gunneridae</taxon>
        <taxon>Pentapetalae</taxon>
        <taxon>asterids</taxon>
        <taxon>lamiids</taxon>
        <taxon>Lamiales</taxon>
        <taxon>Orobanchaceae</taxon>
        <taxon>Buchnereae</taxon>
        <taxon>Striga</taxon>
    </lineage>
</organism>
<evidence type="ECO:0000256" key="1">
    <source>
        <dbReference type="SAM" id="MobiDB-lite"/>
    </source>
</evidence>
<sequence>LRMSKSASTRAALGYPIPWRARHRAPCLPGTCMPLPCLVQRGLGFVRLPRMRTPFLFLVGPCFEPISTIPISTRNRLSVTFPDLPRITPVTDLPRAFWHLTAIPIPARISIRALPIHTRIRHAASFLHCASRVSPCAPYSSSSTPMPTRYRPSPASHSCAHAHAPSQLASLRMCCRVNPRLTGPRPSPAYTLPVSPARSARPSPTAPRVPPTPAAYSPTAHPRVPSAAPRSSHAQGAPSLVAPLRHARLRQCAYSRPFLIRPFLRPN</sequence>